<dbReference type="InterPro" id="IPR002104">
    <property type="entry name" value="Integrase_catalytic"/>
</dbReference>
<organism evidence="14 15">
    <name type="scientific">Lacrimispora amygdalina</name>
    <dbReference type="NCBI Taxonomy" id="253257"/>
    <lineage>
        <taxon>Bacteria</taxon>
        <taxon>Bacillati</taxon>
        <taxon>Bacillota</taxon>
        <taxon>Clostridia</taxon>
        <taxon>Lachnospirales</taxon>
        <taxon>Lachnospiraceae</taxon>
        <taxon>Lacrimispora</taxon>
    </lineage>
</organism>
<dbReference type="RefSeq" id="WP_117415755.1">
    <property type="nucleotide sequence ID" value="NZ_QOHO01000013.1"/>
</dbReference>
<dbReference type="SUPFAM" id="SSF56349">
    <property type="entry name" value="DNA breaking-rejoining enzymes"/>
    <property type="match status" value="1"/>
</dbReference>
<sequence>MNDFFNTIRSFLLEYLPNQRCFSENTIRSYRQALNLLILYLRTEQRLSIKQIRFDAMNREMILNFLDWLENDRHCGVNTRNQRLMVLRSFFDYAGELDCTQIALSVTVQNIPIKTPQSKVVEYLSETALEVLLKQPDPTKRTGLRNLFFMVLMYDTAARCGELLDMKVRDLCIKVQHPIAYLHGKGSKTRTVPLLAGTVQHCERYLRTFHSDEATNSEKPLFYTVIHGIQQAMSADTVALFLKKYGNLAYRACPEVPPHIHAHMLRHTRAMHLYHQGMPMMLLSEYLGHASEETTKVYAYADTEMKRAAINKADIVRGNAPPPVPVWADDEDMILKLSGLI</sequence>
<keyword evidence="7" id="KW-0229">DNA integration</keyword>
<evidence type="ECO:0000256" key="11">
    <source>
        <dbReference type="PROSITE-ProRule" id="PRU01248"/>
    </source>
</evidence>
<comment type="subcellular location">
    <subcellularLocation>
        <location evidence="2">Cytoplasm</location>
    </subcellularLocation>
</comment>
<dbReference type="PROSITE" id="PS51900">
    <property type="entry name" value="CB"/>
    <property type="match status" value="1"/>
</dbReference>
<evidence type="ECO:0000256" key="2">
    <source>
        <dbReference type="ARBA" id="ARBA00004496"/>
    </source>
</evidence>
<dbReference type="Gene3D" id="1.10.150.130">
    <property type="match status" value="1"/>
</dbReference>
<feature type="domain" description="Tyr recombinase" evidence="12">
    <location>
        <begin position="119"/>
        <end position="311"/>
    </location>
</feature>
<dbReference type="InterPro" id="IPR013762">
    <property type="entry name" value="Integrase-like_cat_sf"/>
</dbReference>
<keyword evidence="8 11" id="KW-0238">DNA-binding</keyword>
<dbReference type="GO" id="GO:0005737">
    <property type="term" value="C:cytoplasm"/>
    <property type="evidence" value="ECO:0007669"/>
    <property type="project" value="UniProtKB-SubCell"/>
</dbReference>
<evidence type="ECO:0000256" key="8">
    <source>
        <dbReference type="ARBA" id="ARBA00023125"/>
    </source>
</evidence>
<accession>A0A3E2NGM3</accession>
<evidence type="ECO:0000313" key="14">
    <source>
        <dbReference type="EMBL" id="RFZ80162.1"/>
    </source>
</evidence>
<dbReference type="PANTHER" id="PTHR30349:SF77">
    <property type="entry name" value="TYROSINE RECOMBINASE XERC"/>
    <property type="match status" value="1"/>
</dbReference>
<dbReference type="GO" id="GO:0006310">
    <property type="term" value="P:DNA recombination"/>
    <property type="evidence" value="ECO:0007669"/>
    <property type="project" value="UniProtKB-KW"/>
</dbReference>
<evidence type="ECO:0000256" key="6">
    <source>
        <dbReference type="ARBA" id="ARBA00022829"/>
    </source>
</evidence>
<dbReference type="GO" id="GO:0015074">
    <property type="term" value="P:DNA integration"/>
    <property type="evidence" value="ECO:0007669"/>
    <property type="project" value="UniProtKB-KW"/>
</dbReference>
<evidence type="ECO:0000256" key="9">
    <source>
        <dbReference type="ARBA" id="ARBA00023172"/>
    </source>
</evidence>
<evidence type="ECO:0000313" key="15">
    <source>
        <dbReference type="Proteomes" id="UP000260680"/>
    </source>
</evidence>
<gene>
    <name evidence="14" type="ORF">DS742_04100</name>
</gene>
<dbReference type="PANTHER" id="PTHR30349">
    <property type="entry name" value="PHAGE INTEGRASE-RELATED"/>
    <property type="match status" value="1"/>
</dbReference>
<evidence type="ECO:0000256" key="1">
    <source>
        <dbReference type="ARBA" id="ARBA00003283"/>
    </source>
</evidence>
<dbReference type="InterPro" id="IPR044068">
    <property type="entry name" value="CB"/>
</dbReference>
<keyword evidence="5" id="KW-0132">Cell division</keyword>
<evidence type="ECO:0000259" key="13">
    <source>
        <dbReference type="PROSITE" id="PS51900"/>
    </source>
</evidence>
<evidence type="ECO:0000256" key="10">
    <source>
        <dbReference type="ARBA" id="ARBA00023306"/>
    </source>
</evidence>
<proteinExistence type="inferred from homology"/>
<dbReference type="GO" id="GO:0051301">
    <property type="term" value="P:cell division"/>
    <property type="evidence" value="ECO:0007669"/>
    <property type="project" value="UniProtKB-KW"/>
</dbReference>
<keyword evidence="10" id="KW-0131">Cell cycle</keyword>
<dbReference type="InterPro" id="IPR050090">
    <property type="entry name" value="Tyrosine_recombinase_XerCD"/>
</dbReference>
<keyword evidence="4" id="KW-0963">Cytoplasm</keyword>
<dbReference type="EMBL" id="QOHO01000013">
    <property type="protein sequence ID" value="RFZ80162.1"/>
    <property type="molecule type" value="Genomic_DNA"/>
</dbReference>
<feature type="domain" description="Core-binding (CB)" evidence="13">
    <location>
        <begin position="1"/>
        <end position="95"/>
    </location>
</feature>
<dbReference type="GO" id="GO:0007059">
    <property type="term" value="P:chromosome segregation"/>
    <property type="evidence" value="ECO:0007669"/>
    <property type="project" value="UniProtKB-KW"/>
</dbReference>
<name>A0A3E2NGM3_9FIRM</name>
<dbReference type="Pfam" id="PF00589">
    <property type="entry name" value="Phage_integrase"/>
    <property type="match status" value="1"/>
</dbReference>
<comment type="caution">
    <text evidence="14">The sequence shown here is derived from an EMBL/GenBank/DDBJ whole genome shotgun (WGS) entry which is preliminary data.</text>
</comment>
<evidence type="ECO:0000256" key="4">
    <source>
        <dbReference type="ARBA" id="ARBA00022490"/>
    </source>
</evidence>
<dbReference type="PROSITE" id="PS51898">
    <property type="entry name" value="TYR_RECOMBINASE"/>
    <property type="match status" value="1"/>
</dbReference>
<dbReference type="GO" id="GO:0003677">
    <property type="term" value="F:DNA binding"/>
    <property type="evidence" value="ECO:0007669"/>
    <property type="project" value="UniProtKB-UniRule"/>
</dbReference>
<dbReference type="Proteomes" id="UP000260680">
    <property type="component" value="Unassembled WGS sequence"/>
</dbReference>
<reference evidence="14 15" key="1">
    <citation type="submission" date="2018-07" db="EMBL/GenBank/DDBJ databases">
        <title>New species, Clostridium PI-S10-A1B.</title>
        <authorList>
            <person name="Krishna G."/>
            <person name="Summeta K."/>
            <person name="Shikha S."/>
            <person name="Prabhu P.B."/>
            <person name="Suresh K."/>
        </authorList>
    </citation>
    <scope>NUCLEOTIDE SEQUENCE [LARGE SCALE GENOMIC DNA]</scope>
    <source>
        <strain evidence="14 15">PI-S10-A1B</strain>
    </source>
</reference>
<protein>
    <submittedName>
        <fullName evidence="14">Integrase</fullName>
    </submittedName>
</protein>
<dbReference type="InterPro" id="IPR011010">
    <property type="entry name" value="DNA_brk_join_enz"/>
</dbReference>
<dbReference type="OrthoDB" id="9801717at2"/>
<comment type="similarity">
    <text evidence="3">Belongs to the 'phage' integrase family.</text>
</comment>
<dbReference type="InterPro" id="IPR010998">
    <property type="entry name" value="Integrase_recombinase_N"/>
</dbReference>
<evidence type="ECO:0000256" key="5">
    <source>
        <dbReference type="ARBA" id="ARBA00022618"/>
    </source>
</evidence>
<evidence type="ECO:0000256" key="3">
    <source>
        <dbReference type="ARBA" id="ARBA00008857"/>
    </source>
</evidence>
<dbReference type="Gene3D" id="1.10.443.10">
    <property type="entry name" value="Intergrase catalytic core"/>
    <property type="match status" value="1"/>
</dbReference>
<evidence type="ECO:0000259" key="12">
    <source>
        <dbReference type="PROSITE" id="PS51898"/>
    </source>
</evidence>
<dbReference type="InterPro" id="IPR004107">
    <property type="entry name" value="Integrase_SAM-like_N"/>
</dbReference>
<dbReference type="Pfam" id="PF02899">
    <property type="entry name" value="Phage_int_SAM_1"/>
    <property type="match status" value="1"/>
</dbReference>
<keyword evidence="9" id="KW-0233">DNA recombination</keyword>
<keyword evidence="6" id="KW-0159">Chromosome partition</keyword>
<comment type="function">
    <text evidence="1">Site-specific tyrosine recombinase, which acts by catalyzing the cutting and rejoining of the recombining DNA molecules.</text>
</comment>
<evidence type="ECO:0000256" key="7">
    <source>
        <dbReference type="ARBA" id="ARBA00022908"/>
    </source>
</evidence>
<dbReference type="AlphaFoldDB" id="A0A3E2NGM3"/>